<dbReference type="Proteomes" id="UP000230543">
    <property type="component" value="Unassembled WGS sequence"/>
</dbReference>
<reference evidence="2" key="1">
    <citation type="submission" date="2017-09" db="EMBL/GenBank/DDBJ databases">
        <title>Depth-based differentiation of microbial function through sediment-hosted aquifers and enrichment of novel symbionts in the deep terrestrial subsurface.</title>
        <authorList>
            <person name="Probst A.J."/>
            <person name="Ladd B."/>
            <person name="Jarett J.K."/>
            <person name="Geller-Mcgrath D.E."/>
            <person name="Sieber C.M.K."/>
            <person name="Emerson J.B."/>
            <person name="Anantharaman K."/>
            <person name="Thomas B.C."/>
            <person name="Malmstrom R."/>
            <person name="Stieglmeier M."/>
            <person name="Klingl A."/>
            <person name="Woyke T."/>
            <person name="Ryan C.M."/>
            <person name="Banfield J.F."/>
        </authorList>
    </citation>
    <scope>NUCLEOTIDE SEQUENCE [LARGE SCALE GENOMIC DNA]</scope>
</reference>
<name>A0A2M6WBW2_9BACT</name>
<accession>A0A2M6WBW2</accession>
<proteinExistence type="predicted"/>
<dbReference type="EMBL" id="PFBO01000114">
    <property type="protein sequence ID" value="PIT90271.1"/>
    <property type="molecule type" value="Genomic_DNA"/>
</dbReference>
<evidence type="ECO:0000313" key="1">
    <source>
        <dbReference type="EMBL" id="PIT90271.1"/>
    </source>
</evidence>
<gene>
    <name evidence="1" type="ORF">COU22_03105</name>
</gene>
<dbReference type="AlphaFoldDB" id="A0A2M6WBW2"/>
<evidence type="ECO:0000313" key="2">
    <source>
        <dbReference type="Proteomes" id="UP000230543"/>
    </source>
</evidence>
<organism evidence="1 2">
    <name type="scientific">Candidatus Komeilibacteria bacterium CG10_big_fil_rev_8_21_14_0_10_41_13</name>
    <dbReference type="NCBI Taxonomy" id="1974476"/>
    <lineage>
        <taxon>Bacteria</taxon>
        <taxon>Candidatus Komeiliibacteriota</taxon>
    </lineage>
</organism>
<comment type="caution">
    <text evidence="1">The sequence shown here is derived from an EMBL/GenBank/DDBJ whole genome shotgun (WGS) entry which is preliminary data.</text>
</comment>
<sequence>MQLILMHSQKQELKQELSYQQRVEQVQKLAHQVSQELALISDWVGDDPEDVLPKVLAEVLSLIKDNDLKVSVEKLINGILFKEAILDKADNLAMPTELRITDFVLRHIHDLHQGKLPDPGGGLAPIEIDQPVFVKGFLETDKVKAEIERWSKPGRTGVDPKYIAGLQNSLMLKSAYEEAVKAFSFCIALILNVQDKNQHKPLLNFLREMVIMDHLRFFLSERMSQRFCNSFRYAHSHSSETLRKAFLNTIGEFVLVGLGILSPSLFSLNKFEPDSKWFNKVTSELKELGLPASQLRHLLPESGVVFFNRWRVLGKPLSQVTDQKILQFIIQTVRADQEPLMPFYRQIKREAAEITSEKGFWNDQCVALTQVFADLVSDEGFQEVLQKLITEKWYHKLEIFWR</sequence>
<protein>
    <submittedName>
        <fullName evidence="1">Uncharacterized protein</fullName>
    </submittedName>
</protein>